<dbReference type="SUPFAM" id="SSF49265">
    <property type="entry name" value="Fibronectin type III"/>
    <property type="match status" value="1"/>
</dbReference>
<protein>
    <recommendedName>
        <fullName evidence="2">Fibronectin type-III domain-containing protein</fullName>
    </recommendedName>
</protein>
<dbReference type="InterPro" id="IPR003961">
    <property type="entry name" value="FN3_dom"/>
</dbReference>
<keyword evidence="1" id="KW-0732">Signal</keyword>
<reference evidence="3 4" key="1">
    <citation type="submission" date="2020-11" db="EMBL/GenBank/DDBJ databases">
        <title>Draft genome sequencing of a Lachnospiraceae strain isolated from anoxic soil subjected to BSD treatment.</title>
        <authorList>
            <person name="Uek A."/>
            <person name="Tonouchi A."/>
        </authorList>
    </citation>
    <scope>NUCLEOTIDE SEQUENCE [LARGE SCALE GENOMIC DNA]</scope>
    <source>
        <strain evidence="3 4">TB5</strain>
    </source>
</reference>
<feature type="domain" description="Fibronectin type-III" evidence="2">
    <location>
        <begin position="516"/>
        <end position="611"/>
    </location>
</feature>
<gene>
    <name evidence="3" type="ORF">bsdtb5_22720</name>
</gene>
<evidence type="ECO:0000259" key="2">
    <source>
        <dbReference type="PROSITE" id="PS50853"/>
    </source>
</evidence>
<proteinExistence type="predicted"/>
<dbReference type="CDD" id="cd00063">
    <property type="entry name" value="FN3"/>
    <property type="match status" value="1"/>
</dbReference>
<dbReference type="RefSeq" id="WP_271712129.1">
    <property type="nucleotide sequence ID" value="NZ_AP024169.1"/>
</dbReference>
<dbReference type="EMBL" id="AP024169">
    <property type="protein sequence ID" value="BCN30977.1"/>
    <property type="molecule type" value="Genomic_DNA"/>
</dbReference>
<evidence type="ECO:0000313" key="4">
    <source>
        <dbReference type="Proteomes" id="UP000595897"/>
    </source>
</evidence>
<dbReference type="AlphaFoldDB" id="A0A7R7EM12"/>
<sequence>MKKTKRWFALLIILTLLLTMLDNTTTKAAMTAWKINGNYRCVLNKVYDVDFDTHGIIYGYYKGKVALMDAVTGKLIKVTEFTDFNEIRQNPYNSNIDAIVTKKVHGTRYFGLIDQSGNTLVPPNKYTEIYYTNHGFRAIDAKKQTYYISRTGKVLYTYGDNDKLDEYGKYFLVYQLIDAENRVDIKGIYDYDGNEVTDIPEEDKTALNQYWLLYNTKIKDMKNEVIADIKKSDSKAKDIDPSVDSYGNCYLLNAHNLYYLYDRNGNLLDKSNDYLRVYGGDYIVLRNRKDVTGGIYANETVASSTLYNTKTYQKWENTDFVDVEENPMIIKPFGKYFISYDRPDYECTYNVRLYNPSGKLIKECGNNIMELGNGYALDKIYNQDMENLTFDGKFIPSNDDIYSYNIDQGEILYKTLSKNKVQLSFLDKSLNVVTKATLNKNIDNIDVCEYKIFDNNSGVYIKYCLNKVYTETVYDRNGKIIFTKSDRRGDTNFYIRSKGTTNYVGCTRLPNRLTLGRAIITSVKNTGHGEATVAWNPIPGATGYQVNVSSDGKGTDPGYEYQNHYSTKTNSLTFRALKIGGTYTFTVRAYIQHGKLYDCGRFSTSKSVKIK</sequence>
<feature type="signal peptide" evidence="1">
    <location>
        <begin position="1"/>
        <end position="28"/>
    </location>
</feature>
<dbReference type="InterPro" id="IPR013783">
    <property type="entry name" value="Ig-like_fold"/>
</dbReference>
<feature type="chain" id="PRO_5032706891" description="Fibronectin type-III domain-containing protein" evidence="1">
    <location>
        <begin position="29"/>
        <end position="611"/>
    </location>
</feature>
<evidence type="ECO:0000256" key="1">
    <source>
        <dbReference type="SAM" id="SignalP"/>
    </source>
</evidence>
<accession>A0A7R7EM12</accession>
<dbReference type="KEGG" id="ahb:bsdtb5_22720"/>
<organism evidence="3 4">
    <name type="scientific">Anaeromicropila herbilytica</name>
    <dbReference type="NCBI Taxonomy" id="2785025"/>
    <lineage>
        <taxon>Bacteria</taxon>
        <taxon>Bacillati</taxon>
        <taxon>Bacillota</taxon>
        <taxon>Clostridia</taxon>
        <taxon>Lachnospirales</taxon>
        <taxon>Lachnospiraceae</taxon>
        <taxon>Anaeromicropila</taxon>
    </lineage>
</organism>
<dbReference type="InterPro" id="IPR036116">
    <property type="entry name" value="FN3_sf"/>
</dbReference>
<dbReference type="PROSITE" id="PS50853">
    <property type="entry name" value="FN3"/>
    <property type="match status" value="1"/>
</dbReference>
<keyword evidence="4" id="KW-1185">Reference proteome</keyword>
<name>A0A7R7EM12_9FIRM</name>
<dbReference type="Gene3D" id="2.60.40.10">
    <property type="entry name" value="Immunoglobulins"/>
    <property type="match status" value="1"/>
</dbReference>
<evidence type="ECO:0000313" key="3">
    <source>
        <dbReference type="EMBL" id="BCN30977.1"/>
    </source>
</evidence>
<dbReference type="Proteomes" id="UP000595897">
    <property type="component" value="Chromosome"/>
</dbReference>